<dbReference type="SUPFAM" id="SSF103473">
    <property type="entry name" value="MFS general substrate transporter"/>
    <property type="match status" value="1"/>
</dbReference>
<organism evidence="5 6">
    <name type="scientific">Agaricus bisporus var. burnettii (strain JB137-S8 / ATCC MYA-4627 / FGSC 10392)</name>
    <name type="common">White button mushroom</name>
    <dbReference type="NCBI Taxonomy" id="597362"/>
    <lineage>
        <taxon>Eukaryota</taxon>
        <taxon>Fungi</taxon>
        <taxon>Dikarya</taxon>
        <taxon>Basidiomycota</taxon>
        <taxon>Agaricomycotina</taxon>
        <taxon>Agaricomycetes</taxon>
        <taxon>Agaricomycetidae</taxon>
        <taxon>Agaricales</taxon>
        <taxon>Agaricineae</taxon>
        <taxon>Agaricaceae</taxon>
        <taxon>Agaricus</taxon>
    </lineage>
</organism>
<sequence length="513" mass="56058">MTNSSSLSEDSVRTKQHDPDLEKEAQESKDDSDDVSPESPSTIANDSPKSQEESLGHRSSETKLRTRDFGIFPIPEHLQHRLDRPFHFGLTLNIAFGVFSTFTVANLYYCQPLLVQIADSFGVTHAKVSNIPTLIQAGYAGGLLFITPLGDLVRRRSLILLTIILSLVFSIGLAVTQSVEAFEGLSFIVGAVSVTPQILMPLVADLAPDNRRASAIAIVFSGLLFGILVARVLAGIIAEFVIWRVVYYFAIGVQALVLLGSYLLLPDYPSRNKNMTYWGILSTMAKFAVTEPVLIQSCIINLCSSACFASFWVTLTFLLDGPPYHYSTLVIGLFGLIGMAGVSLGPIGGRIIDKWQPWFISLFSICMLLVFQAIQTAAGGINVAAVIIVTFGIDVFRQNLQVSLSTSIFMIDPAARSRLNAVSILSIFIGQVMGTSVGTRVFIKFGWRACAALSLGWTGFMFLVLLLRGPHCPRYTWFGYEGGISVRKTISSSVPPNQDNTPQKQEQPQVVSR</sequence>
<dbReference type="EMBL" id="JH971412">
    <property type="protein sequence ID" value="EKM75499.1"/>
    <property type="molecule type" value="Genomic_DNA"/>
</dbReference>
<feature type="compositionally biased region" description="Basic and acidic residues" evidence="2">
    <location>
        <begin position="49"/>
        <end position="61"/>
    </location>
</feature>
<dbReference type="GeneID" id="18829639"/>
<evidence type="ECO:0000313" key="5">
    <source>
        <dbReference type="EMBL" id="EKM75499.1"/>
    </source>
</evidence>
<dbReference type="KEGG" id="abp:AGABI1DRAFT46394"/>
<dbReference type="GO" id="GO:0022857">
    <property type="term" value="F:transmembrane transporter activity"/>
    <property type="evidence" value="ECO:0007669"/>
    <property type="project" value="InterPro"/>
</dbReference>
<evidence type="ECO:0000256" key="1">
    <source>
        <dbReference type="ARBA" id="ARBA00004141"/>
    </source>
</evidence>
<reference evidence="6" key="1">
    <citation type="journal article" date="2012" name="Proc. Natl. Acad. Sci. U.S.A.">
        <title>Genome sequence of the button mushroom Agaricus bisporus reveals mechanisms governing adaptation to a humic-rich ecological niche.</title>
        <authorList>
            <person name="Morin E."/>
            <person name="Kohler A."/>
            <person name="Baker A.R."/>
            <person name="Foulongne-Oriol M."/>
            <person name="Lombard V."/>
            <person name="Nagy L.G."/>
            <person name="Ohm R.A."/>
            <person name="Patyshakuliyeva A."/>
            <person name="Brun A."/>
            <person name="Aerts A.L."/>
            <person name="Bailey A.M."/>
            <person name="Billette C."/>
            <person name="Coutinho P.M."/>
            <person name="Deakin G."/>
            <person name="Doddapaneni H."/>
            <person name="Floudas D."/>
            <person name="Grimwood J."/>
            <person name="Hilden K."/>
            <person name="Kuees U."/>
            <person name="LaButti K.M."/>
            <person name="Lapidus A."/>
            <person name="Lindquist E.A."/>
            <person name="Lucas S.M."/>
            <person name="Murat C."/>
            <person name="Riley R.W."/>
            <person name="Salamov A.A."/>
            <person name="Schmutz J."/>
            <person name="Subramanian V."/>
            <person name="Woesten H.A.B."/>
            <person name="Xu J."/>
            <person name="Eastwood D.C."/>
            <person name="Foster G.D."/>
            <person name="Sonnenberg A.S."/>
            <person name="Cullen D."/>
            <person name="de Vries R.P."/>
            <person name="Lundell T."/>
            <person name="Hibbett D.S."/>
            <person name="Henrissat B."/>
            <person name="Burton K.S."/>
            <person name="Kerrigan R.W."/>
            <person name="Challen M.P."/>
            <person name="Grigoriev I.V."/>
            <person name="Martin F."/>
        </authorList>
    </citation>
    <scope>NUCLEOTIDE SEQUENCE [LARGE SCALE GENOMIC DNA]</scope>
    <source>
        <strain evidence="6">JB137-S8 / ATCC MYA-4627 / FGSC 10392</strain>
    </source>
</reference>
<dbReference type="PROSITE" id="PS50850">
    <property type="entry name" value="MFS"/>
    <property type="match status" value="1"/>
</dbReference>
<evidence type="ECO:0000313" key="6">
    <source>
        <dbReference type="Proteomes" id="UP000008493"/>
    </source>
</evidence>
<feature type="domain" description="Major facilitator superfamily (MFS) profile" evidence="4">
    <location>
        <begin position="90"/>
        <end position="474"/>
    </location>
</feature>
<feature type="transmembrane region" description="Helical" evidence="3">
    <location>
        <begin position="158"/>
        <end position="179"/>
    </location>
</feature>
<feature type="region of interest" description="Disordered" evidence="2">
    <location>
        <begin position="491"/>
        <end position="513"/>
    </location>
</feature>
<dbReference type="OMA" id="FWTPLAF"/>
<dbReference type="InterPro" id="IPR011701">
    <property type="entry name" value="MFS"/>
</dbReference>
<protein>
    <recommendedName>
        <fullName evidence="4">Major facilitator superfamily (MFS) profile domain-containing protein</fullName>
    </recommendedName>
</protein>
<feature type="transmembrane region" description="Helical" evidence="3">
    <location>
        <begin position="445"/>
        <end position="467"/>
    </location>
</feature>
<dbReference type="PANTHER" id="PTHR42910">
    <property type="entry name" value="TRANSPORTER SCO4007-RELATED"/>
    <property type="match status" value="1"/>
</dbReference>
<dbReference type="Proteomes" id="UP000008493">
    <property type="component" value="Unassembled WGS sequence"/>
</dbReference>
<feature type="transmembrane region" description="Helical" evidence="3">
    <location>
        <begin position="324"/>
        <end position="345"/>
    </location>
</feature>
<dbReference type="eggNOG" id="ENOG502QUXC">
    <property type="taxonomic scope" value="Eukaryota"/>
</dbReference>
<feature type="transmembrane region" description="Helical" evidence="3">
    <location>
        <begin position="380"/>
        <end position="397"/>
    </location>
</feature>
<dbReference type="CDD" id="cd17324">
    <property type="entry name" value="MFS_NepI_like"/>
    <property type="match status" value="1"/>
</dbReference>
<feature type="transmembrane region" description="Helical" evidence="3">
    <location>
        <begin position="185"/>
        <end position="204"/>
    </location>
</feature>
<keyword evidence="3" id="KW-0812">Transmembrane</keyword>
<feature type="transmembrane region" description="Helical" evidence="3">
    <location>
        <begin position="246"/>
        <end position="265"/>
    </location>
</feature>
<keyword evidence="3" id="KW-0472">Membrane</keyword>
<name>K5VM48_AGABU</name>
<gene>
    <name evidence="5" type="ORF">AGABI1DRAFT_46394</name>
</gene>
<dbReference type="PANTHER" id="PTHR42910:SF1">
    <property type="entry name" value="MAJOR FACILITATOR SUPERFAMILY (MFS) PROFILE DOMAIN-CONTAINING PROTEIN"/>
    <property type="match status" value="1"/>
</dbReference>
<dbReference type="InterPro" id="IPR036259">
    <property type="entry name" value="MFS_trans_sf"/>
</dbReference>
<feature type="region of interest" description="Disordered" evidence="2">
    <location>
        <begin position="1"/>
        <end position="61"/>
    </location>
</feature>
<dbReference type="Pfam" id="PF07690">
    <property type="entry name" value="MFS_1"/>
    <property type="match status" value="1"/>
</dbReference>
<feature type="transmembrane region" description="Helical" evidence="3">
    <location>
        <begin position="88"/>
        <end position="109"/>
    </location>
</feature>
<dbReference type="HOGENOM" id="CLU_001265_23_3_1"/>
<dbReference type="OrthoDB" id="2105912at2759"/>
<feature type="transmembrane region" description="Helical" evidence="3">
    <location>
        <begin position="293"/>
        <end position="318"/>
    </location>
</feature>
<evidence type="ECO:0000256" key="3">
    <source>
        <dbReference type="SAM" id="Phobius"/>
    </source>
</evidence>
<feature type="transmembrane region" description="Helical" evidence="3">
    <location>
        <begin position="216"/>
        <end position="240"/>
    </location>
</feature>
<dbReference type="AlphaFoldDB" id="K5VM48"/>
<dbReference type="InParanoid" id="K5VM48"/>
<evidence type="ECO:0000259" key="4">
    <source>
        <dbReference type="PROSITE" id="PS50850"/>
    </source>
</evidence>
<proteinExistence type="predicted"/>
<feature type="transmembrane region" description="Helical" evidence="3">
    <location>
        <begin position="129"/>
        <end position="146"/>
    </location>
</feature>
<accession>K5VM48</accession>
<dbReference type="RefSeq" id="XP_007333825.1">
    <property type="nucleotide sequence ID" value="XM_007333763.1"/>
</dbReference>
<keyword evidence="6" id="KW-1185">Reference proteome</keyword>
<dbReference type="InterPro" id="IPR020846">
    <property type="entry name" value="MFS_dom"/>
</dbReference>
<evidence type="ECO:0000256" key="2">
    <source>
        <dbReference type="SAM" id="MobiDB-lite"/>
    </source>
</evidence>
<dbReference type="Gene3D" id="1.20.1250.20">
    <property type="entry name" value="MFS general substrate transporter like domains"/>
    <property type="match status" value="1"/>
</dbReference>
<dbReference type="GO" id="GO:0016020">
    <property type="term" value="C:membrane"/>
    <property type="evidence" value="ECO:0007669"/>
    <property type="project" value="UniProtKB-SubCell"/>
</dbReference>
<feature type="compositionally biased region" description="Basic and acidic residues" evidence="2">
    <location>
        <begin position="10"/>
        <end position="29"/>
    </location>
</feature>
<keyword evidence="3" id="KW-1133">Transmembrane helix</keyword>
<comment type="subcellular location">
    <subcellularLocation>
        <location evidence="1">Membrane</location>
        <topology evidence="1">Multi-pass membrane protein</topology>
    </subcellularLocation>
</comment>